<name>A0A8F3BZY5_CUNLA</name>
<dbReference type="SMART" id="SM00432">
    <property type="entry name" value="MADS"/>
    <property type="match status" value="1"/>
</dbReference>
<sequence length="232" mass="27262">MGRAKIPIKWISKDASRNLTFLKRKKGLKKKVEELSVLCGIDACMVCFGTKKDQQTSQEQHLDVWPSMSKALEVIERYRRLSKDEQNKKKLDNSSFLQQRINKLKFELNMKRKEKRDLMYPCWNNSLNYLSVEKLRDLTEYIDAKLEDVGDRINLPTRQEHEISQNVDAENNIVPFREMEYIARQPLTEPYHSPTSQIMLHNLGMPIPYQNQESEFNDGSCTTLFKQGRAFL</sequence>
<reference evidence="7" key="1">
    <citation type="submission" date="2020-02" db="EMBL/GenBank/DDBJ databases">
        <title>Genome-wide identification and analysis of the MADS-box gene family in Cunninghamia lanceolate (Lamb.) Hook.</title>
        <authorList>
            <person name="Xie Y."/>
        </authorList>
    </citation>
    <scope>NUCLEOTIDE SEQUENCE</scope>
</reference>
<keyword evidence="3" id="KW-0238">DNA-binding</keyword>
<proteinExistence type="evidence at transcript level"/>
<dbReference type="Pfam" id="PF00319">
    <property type="entry name" value="SRF-TF"/>
    <property type="match status" value="1"/>
</dbReference>
<dbReference type="PROSITE" id="PS50066">
    <property type="entry name" value="MADS_BOX_2"/>
    <property type="match status" value="1"/>
</dbReference>
<dbReference type="SUPFAM" id="SSF55455">
    <property type="entry name" value="SRF-like"/>
    <property type="match status" value="1"/>
</dbReference>
<keyword evidence="4" id="KW-0804">Transcription</keyword>
<dbReference type="GO" id="GO:0005634">
    <property type="term" value="C:nucleus"/>
    <property type="evidence" value="ECO:0007669"/>
    <property type="project" value="UniProtKB-SubCell"/>
</dbReference>
<evidence type="ECO:0000256" key="1">
    <source>
        <dbReference type="ARBA" id="ARBA00004123"/>
    </source>
</evidence>
<gene>
    <name evidence="7" type="primary">MADS54</name>
</gene>
<dbReference type="GO" id="GO:0003677">
    <property type="term" value="F:DNA binding"/>
    <property type="evidence" value="ECO:0007669"/>
    <property type="project" value="UniProtKB-KW"/>
</dbReference>
<dbReference type="InterPro" id="IPR002100">
    <property type="entry name" value="TF_MADSbox"/>
</dbReference>
<keyword evidence="2" id="KW-0805">Transcription regulation</keyword>
<dbReference type="PANTHER" id="PTHR48019">
    <property type="entry name" value="SERUM RESPONSE FACTOR HOMOLOG"/>
    <property type="match status" value="1"/>
</dbReference>
<feature type="domain" description="MADS-box" evidence="6">
    <location>
        <begin position="1"/>
        <end position="51"/>
    </location>
</feature>
<dbReference type="GO" id="GO:0046983">
    <property type="term" value="F:protein dimerization activity"/>
    <property type="evidence" value="ECO:0007669"/>
    <property type="project" value="InterPro"/>
</dbReference>
<protein>
    <submittedName>
        <fullName evidence="7">MADS-box protein 54</fullName>
    </submittedName>
</protein>
<dbReference type="AlphaFoldDB" id="A0A8F3BZY5"/>
<evidence type="ECO:0000256" key="5">
    <source>
        <dbReference type="ARBA" id="ARBA00023242"/>
    </source>
</evidence>
<evidence type="ECO:0000259" key="6">
    <source>
        <dbReference type="PROSITE" id="PS50066"/>
    </source>
</evidence>
<dbReference type="InterPro" id="IPR036879">
    <property type="entry name" value="TF_MADSbox_sf"/>
</dbReference>
<evidence type="ECO:0000256" key="2">
    <source>
        <dbReference type="ARBA" id="ARBA00023015"/>
    </source>
</evidence>
<organism evidence="7">
    <name type="scientific">Cunninghamia lanceolata</name>
    <name type="common">China fir</name>
    <name type="synonym">Pinus lanceolata</name>
    <dbReference type="NCBI Taxonomy" id="28977"/>
    <lineage>
        <taxon>Eukaryota</taxon>
        <taxon>Viridiplantae</taxon>
        <taxon>Streptophyta</taxon>
        <taxon>Embryophyta</taxon>
        <taxon>Tracheophyta</taxon>
        <taxon>Spermatophyta</taxon>
        <taxon>Pinopsida</taxon>
        <taxon>Pinidae</taxon>
        <taxon>Conifers II</taxon>
        <taxon>Cupressales</taxon>
        <taxon>Cupressaceae</taxon>
        <taxon>Cunninghamia</taxon>
    </lineage>
</organism>
<dbReference type="Gene3D" id="3.40.1810.10">
    <property type="entry name" value="Transcription factor, MADS-box"/>
    <property type="match status" value="1"/>
</dbReference>
<dbReference type="PRINTS" id="PR00404">
    <property type="entry name" value="MADSDOMAIN"/>
</dbReference>
<evidence type="ECO:0000256" key="3">
    <source>
        <dbReference type="ARBA" id="ARBA00023125"/>
    </source>
</evidence>
<dbReference type="InterPro" id="IPR050142">
    <property type="entry name" value="MADS-box/MEF2_TF"/>
</dbReference>
<accession>A0A8F3BZY5</accession>
<comment type="subcellular location">
    <subcellularLocation>
        <location evidence="1">Nucleus</location>
    </subcellularLocation>
</comment>
<dbReference type="EMBL" id="MT103521">
    <property type="protein sequence ID" value="QWX93793.1"/>
    <property type="molecule type" value="mRNA"/>
</dbReference>
<evidence type="ECO:0000313" key="7">
    <source>
        <dbReference type="EMBL" id="QWX93793.1"/>
    </source>
</evidence>
<keyword evidence="5" id="KW-0539">Nucleus</keyword>
<evidence type="ECO:0000256" key="4">
    <source>
        <dbReference type="ARBA" id="ARBA00023163"/>
    </source>
</evidence>